<comment type="caution">
    <text evidence="1">The sequence shown here is derived from an EMBL/GenBank/DDBJ whole genome shotgun (WGS) entry which is preliminary data.</text>
</comment>
<keyword evidence="2" id="KW-1185">Reference proteome</keyword>
<accession>A0A3S3UHJ3</accession>
<organism evidence="1 2">
    <name type="scientific">Photobacterium chitinilyticum</name>
    <dbReference type="NCBI Taxonomy" id="2485123"/>
    <lineage>
        <taxon>Bacteria</taxon>
        <taxon>Pseudomonadati</taxon>
        <taxon>Pseudomonadota</taxon>
        <taxon>Gammaproteobacteria</taxon>
        <taxon>Vibrionales</taxon>
        <taxon>Vibrionaceae</taxon>
        <taxon>Photobacterium</taxon>
    </lineage>
</organism>
<dbReference type="AlphaFoldDB" id="A0A3S3UHJ3"/>
<name>A0A3S3UHJ3_9GAMM</name>
<gene>
    <name evidence="1" type="ORF">EDI28_26980</name>
</gene>
<evidence type="ECO:0000313" key="1">
    <source>
        <dbReference type="EMBL" id="RWX52578.1"/>
    </source>
</evidence>
<dbReference type="Proteomes" id="UP000287563">
    <property type="component" value="Unassembled WGS sequence"/>
</dbReference>
<protein>
    <submittedName>
        <fullName evidence="1">Protein rexA</fullName>
    </submittedName>
</protein>
<proteinExistence type="predicted"/>
<reference evidence="1 2" key="1">
    <citation type="submission" date="2018-11" db="EMBL/GenBank/DDBJ databases">
        <title>Photobacterium sp. BEI247 sp. nov., a marine bacterium isolated from Yongle Blue Hole in the South China Sea.</title>
        <authorList>
            <person name="Wang X."/>
        </authorList>
    </citation>
    <scope>NUCLEOTIDE SEQUENCE [LARGE SCALE GENOMIC DNA]</scope>
    <source>
        <strain evidence="2">BEI247</strain>
    </source>
</reference>
<evidence type="ECO:0000313" key="2">
    <source>
        <dbReference type="Proteomes" id="UP000287563"/>
    </source>
</evidence>
<sequence length="32" mass="3740">NAEIAEEMAYCYARMKSDILECFKRQVGKVKD</sequence>
<dbReference type="EMBL" id="RJLM01000258">
    <property type="protein sequence ID" value="RWX52578.1"/>
    <property type="molecule type" value="Genomic_DNA"/>
</dbReference>
<feature type="non-terminal residue" evidence="1">
    <location>
        <position position="1"/>
    </location>
</feature>